<evidence type="ECO:0000313" key="2">
    <source>
        <dbReference type="Proteomes" id="UP000789570"/>
    </source>
</evidence>
<dbReference type="AlphaFoldDB" id="A0A9N9D3K7"/>
<reference evidence="1" key="1">
    <citation type="submission" date="2021-06" db="EMBL/GenBank/DDBJ databases">
        <authorList>
            <person name="Kallberg Y."/>
            <person name="Tangrot J."/>
            <person name="Rosling A."/>
        </authorList>
    </citation>
    <scope>NUCLEOTIDE SEQUENCE</scope>
    <source>
        <strain evidence="1">UK204</strain>
    </source>
</reference>
<dbReference type="SUPFAM" id="SSF53067">
    <property type="entry name" value="Actin-like ATPase domain"/>
    <property type="match status" value="2"/>
</dbReference>
<dbReference type="Proteomes" id="UP000789570">
    <property type="component" value="Unassembled WGS sequence"/>
</dbReference>
<evidence type="ECO:0000313" key="1">
    <source>
        <dbReference type="EMBL" id="CAG8621669.1"/>
    </source>
</evidence>
<dbReference type="CDD" id="cd10229">
    <property type="entry name" value="ASKHA_NBD_HSP70_HSPA12"/>
    <property type="match status" value="1"/>
</dbReference>
<dbReference type="PANTHER" id="PTHR14187:SF5">
    <property type="entry name" value="HEAT SHOCK 70 KDA PROTEIN 12A"/>
    <property type="match status" value="1"/>
</dbReference>
<organism evidence="1 2">
    <name type="scientific">Funneliformis caledonium</name>
    <dbReference type="NCBI Taxonomy" id="1117310"/>
    <lineage>
        <taxon>Eukaryota</taxon>
        <taxon>Fungi</taxon>
        <taxon>Fungi incertae sedis</taxon>
        <taxon>Mucoromycota</taxon>
        <taxon>Glomeromycotina</taxon>
        <taxon>Glomeromycetes</taxon>
        <taxon>Glomerales</taxon>
        <taxon>Glomeraceae</taxon>
        <taxon>Funneliformis</taxon>
    </lineage>
</organism>
<proteinExistence type="predicted"/>
<dbReference type="EMBL" id="CAJVPQ010003230">
    <property type="protein sequence ID" value="CAG8621669.1"/>
    <property type="molecule type" value="Genomic_DNA"/>
</dbReference>
<sequence length="528" mass="60634">MSLSSDETSVVVAIDFGTTFSGFAFANKVKPEDKKWGEQALVYEPSKKARETEIHYIVERFKLFLDEEAKRAELPKLPRNMDAKRFIADYLGKLKHVIEENLEKRCGVVPLSQVLFVMSVPAEWPPRTRDILRECAYKSGLLSEKSQQNLEFTTEPEAAAIYCLSSINEHLSVGDTFLVVDCGGGTVDLTVRTLQPDNTLEEETVRSGGLCGSTCIDQEFVKFLGRMVGLRALITYKERYYGNLQKLIYKFFCDEVKLPFNGDPETYENIELDIEKHCPDLMNLVCDEAKERLEEDEWVIDLEFEDVKKMFDPTISKIIALINAQIESLPKNKIKVMFLVGGFSESEYLYKRIKSALIHLVPKIIVPPQPIAAIVKGACYYGLNKSIIKVRALKWTYGIEVCDKYNPHHDPKELQFTDKVLRFDSLASQGERLKVNEERLREYKPLRNDQLHCTLKLLFSRLSNPRYSNEKGVHTLGQIFIKFPLKSMGQERPIKLHMKFAEEELNVTARNVITNEVYHATFIYPNEI</sequence>
<accession>A0A9N9D3K7</accession>
<keyword evidence="2" id="KW-1185">Reference proteome</keyword>
<dbReference type="OrthoDB" id="2963168at2759"/>
<protein>
    <submittedName>
        <fullName evidence="1">3406_t:CDS:1</fullName>
    </submittedName>
</protein>
<comment type="caution">
    <text evidence="1">The sequence shown here is derived from an EMBL/GenBank/DDBJ whole genome shotgun (WGS) entry which is preliminary data.</text>
</comment>
<dbReference type="PANTHER" id="PTHR14187">
    <property type="entry name" value="ALPHA KINASE/ELONGATION FACTOR 2 KINASE"/>
    <property type="match status" value="1"/>
</dbReference>
<dbReference type="Gene3D" id="3.90.640.10">
    <property type="entry name" value="Actin, Chain A, domain 4"/>
    <property type="match status" value="1"/>
</dbReference>
<dbReference type="Gene3D" id="3.30.420.40">
    <property type="match status" value="2"/>
</dbReference>
<name>A0A9N9D3K7_9GLOM</name>
<gene>
    <name evidence="1" type="ORF">FCALED_LOCUS9587</name>
</gene>
<dbReference type="InterPro" id="IPR043129">
    <property type="entry name" value="ATPase_NBD"/>
</dbReference>